<keyword evidence="2" id="KW-1185">Reference proteome</keyword>
<reference evidence="2" key="1">
    <citation type="journal article" date="2019" name="Int. J. Syst. Evol. Microbiol.">
        <title>The Global Catalogue of Microorganisms (GCM) 10K type strain sequencing project: providing services to taxonomists for standard genome sequencing and annotation.</title>
        <authorList>
            <consortium name="The Broad Institute Genomics Platform"/>
            <consortium name="The Broad Institute Genome Sequencing Center for Infectious Disease"/>
            <person name="Wu L."/>
            <person name="Ma J."/>
        </authorList>
    </citation>
    <scope>NUCLEOTIDE SEQUENCE [LARGE SCALE GENOMIC DNA]</scope>
    <source>
        <strain evidence="2">JCM 18302</strain>
    </source>
</reference>
<gene>
    <name evidence="1" type="ORF">GCM10023320_22980</name>
</gene>
<dbReference type="Proteomes" id="UP001500804">
    <property type="component" value="Unassembled WGS sequence"/>
</dbReference>
<evidence type="ECO:0000313" key="2">
    <source>
        <dbReference type="Proteomes" id="UP001500804"/>
    </source>
</evidence>
<protein>
    <submittedName>
        <fullName evidence="1">Uncharacterized protein</fullName>
    </submittedName>
</protein>
<dbReference type="RefSeq" id="WP_345604934.1">
    <property type="nucleotide sequence ID" value="NZ_BAABJO010000007.1"/>
</dbReference>
<dbReference type="EMBL" id="BAABJO010000007">
    <property type="protein sequence ID" value="GAA5118617.1"/>
    <property type="molecule type" value="Genomic_DNA"/>
</dbReference>
<organism evidence="1 2">
    <name type="scientific">Pseudonocardia adelaidensis</name>
    <dbReference type="NCBI Taxonomy" id="648754"/>
    <lineage>
        <taxon>Bacteria</taxon>
        <taxon>Bacillati</taxon>
        <taxon>Actinomycetota</taxon>
        <taxon>Actinomycetes</taxon>
        <taxon>Pseudonocardiales</taxon>
        <taxon>Pseudonocardiaceae</taxon>
        <taxon>Pseudonocardia</taxon>
    </lineage>
</organism>
<comment type="caution">
    <text evidence="1">The sequence shown here is derived from an EMBL/GenBank/DDBJ whole genome shotgun (WGS) entry which is preliminary data.</text>
</comment>
<proteinExistence type="predicted"/>
<name>A0ABP9NJX4_9PSEU</name>
<accession>A0ABP9NJX4</accession>
<evidence type="ECO:0000313" key="1">
    <source>
        <dbReference type="EMBL" id="GAA5118617.1"/>
    </source>
</evidence>
<sequence length="44" mass="4915">MTLGPRLVAEVGPDGWTPVGVFPDALLIGPDDLRDEHWFQLRLN</sequence>